<keyword evidence="3" id="KW-1185">Reference proteome</keyword>
<keyword evidence="1" id="KW-0119">Carbohydrate metabolism</keyword>
<accession>A0A1V0B1L0</accession>
<dbReference type="RefSeq" id="WP_080048628.1">
    <property type="nucleotide sequence ID" value="NZ_CP020100.1"/>
</dbReference>
<dbReference type="GO" id="GO:0005524">
    <property type="term" value="F:ATP binding"/>
    <property type="evidence" value="ECO:0007669"/>
    <property type="project" value="UniProtKB-UniRule"/>
</dbReference>
<dbReference type="InterPro" id="IPR043129">
    <property type="entry name" value="ATPase_NBD"/>
</dbReference>
<dbReference type="EC" id="2.7.1.170" evidence="1"/>
<proteinExistence type="inferred from homology"/>
<name>A0A1V0B1L0_9GAMM</name>
<dbReference type="Gene3D" id="3.30.420.40">
    <property type="match status" value="2"/>
</dbReference>
<comment type="similarity">
    <text evidence="1">Belongs to the anhydro-N-acetylmuramic acid kinase family.</text>
</comment>
<keyword evidence="1" id="KW-0547">Nucleotide-binding</keyword>
<keyword evidence="1 2" id="KW-0418">Kinase</keyword>
<dbReference type="Pfam" id="PF03702">
    <property type="entry name" value="AnmK"/>
    <property type="match status" value="1"/>
</dbReference>
<dbReference type="UniPathway" id="UPA00544"/>
<comment type="catalytic activity">
    <reaction evidence="1">
        <text>1,6-anhydro-N-acetyl-beta-muramate + ATP + H2O = N-acetyl-D-muramate 6-phosphate + ADP + H(+)</text>
        <dbReference type="Rhea" id="RHEA:24952"/>
        <dbReference type="ChEBI" id="CHEBI:15377"/>
        <dbReference type="ChEBI" id="CHEBI:15378"/>
        <dbReference type="ChEBI" id="CHEBI:30616"/>
        <dbReference type="ChEBI" id="CHEBI:58690"/>
        <dbReference type="ChEBI" id="CHEBI:58722"/>
        <dbReference type="ChEBI" id="CHEBI:456216"/>
        <dbReference type="EC" id="2.7.1.170"/>
    </reaction>
</comment>
<dbReference type="GO" id="GO:0097175">
    <property type="term" value="P:1,6-anhydro-N-acetyl-beta-muramic acid catabolic process"/>
    <property type="evidence" value="ECO:0007669"/>
    <property type="project" value="UniProtKB-UniRule"/>
</dbReference>
<dbReference type="STRING" id="1931241.BVH74_02920"/>
<dbReference type="GO" id="GO:0009254">
    <property type="term" value="P:peptidoglycan turnover"/>
    <property type="evidence" value="ECO:0007669"/>
    <property type="project" value="UniProtKB-UniRule"/>
</dbReference>
<evidence type="ECO:0000313" key="3">
    <source>
        <dbReference type="Proteomes" id="UP000243488"/>
    </source>
</evidence>
<dbReference type="Proteomes" id="UP000243488">
    <property type="component" value="Chromosome"/>
</dbReference>
<dbReference type="GO" id="GO:0016773">
    <property type="term" value="F:phosphotransferase activity, alcohol group as acceptor"/>
    <property type="evidence" value="ECO:0007669"/>
    <property type="project" value="UniProtKB-UniRule"/>
</dbReference>
<comment type="pathway">
    <text evidence="1">Cell wall biogenesis; peptidoglycan recycling.</text>
</comment>
<protein>
    <recommendedName>
        <fullName evidence="1">Anhydro-N-acetylmuramic acid kinase</fullName>
        <ecNumber evidence="1">2.7.1.170</ecNumber>
    </recommendedName>
    <alternativeName>
        <fullName evidence="1">AnhMurNAc kinase</fullName>
    </alternativeName>
</protein>
<dbReference type="InterPro" id="IPR005338">
    <property type="entry name" value="Anhydro_N_Ac-Mur_kinase"/>
</dbReference>
<dbReference type="GO" id="GO:0006040">
    <property type="term" value="P:amino sugar metabolic process"/>
    <property type="evidence" value="ECO:0007669"/>
    <property type="project" value="InterPro"/>
</dbReference>
<comment type="pathway">
    <text evidence="1">Amino-sugar metabolism; 1,6-anhydro-N-acetylmuramate degradation.</text>
</comment>
<dbReference type="PANTHER" id="PTHR30605">
    <property type="entry name" value="ANHYDRO-N-ACETYLMURAMIC ACID KINASE"/>
    <property type="match status" value="1"/>
</dbReference>
<gene>
    <name evidence="1" type="primary">anmK</name>
    <name evidence="2" type="ORF">BVH74_02920</name>
</gene>
<reference evidence="2 3" key="1">
    <citation type="submission" date="2017-03" db="EMBL/GenBank/DDBJ databases">
        <title>Complete genome sequence of the novel DNRA strain Pseudomonas sp. S-6-2 isolated from Chinese polluted river sediment. Journal of Biotechnology.</title>
        <authorList>
            <person name="Li J."/>
            <person name="Xiang F."/>
            <person name="Wang L."/>
            <person name="Xi L."/>
            <person name="Liu J."/>
        </authorList>
    </citation>
    <scope>NUCLEOTIDE SEQUENCE [LARGE SCALE GENOMIC DNA]</scope>
    <source>
        <strain evidence="2 3">S-6-2</strain>
    </source>
</reference>
<dbReference type="EMBL" id="CP020100">
    <property type="protein sequence ID" value="AQZ93770.1"/>
    <property type="molecule type" value="Genomic_DNA"/>
</dbReference>
<keyword evidence="1" id="KW-0067">ATP-binding</keyword>
<dbReference type="GO" id="GO:0016301">
    <property type="term" value="F:kinase activity"/>
    <property type="evidence" value="ECO:0007669"/>
    <property type="project" value="UniProtKB-KW"/>
</dbReference>
<evidence type="ECO:0000313" key="2">
    <source>
        <dbReference type="EMBL" id="AQZ93770.1"/>
    </source>
</evidence>
<dbReference type="KEGG" id="ppha:BVH74_02920"/>
<dbReference type="AlphaFoldDB" id="A0A1V0B1L0"/>
<comment type="function">
    <text evidence="1">Catalyzes the specific phosphorylation of 1,6-anhydro-N-acetylmuramic acid (anhMurNAc) with the simultaneous cleavage of the 1,6-anhydro ring, generating MurNAc-6-P. Is required for the utilization of anhMurNAc either imported from the medium or derived from its own cell wall murein, and thus plays a role in cell wall recycling.</text>
</comment>
<feature type="binding site" evidence="1">
    <location>
        <begin position="11"/>
        <end position="18"/>
    </location>
    <ligand>
        <name>ATP</name>
        <dbReference type="ChEBI" id="CHEBI:30616"/>
    </ligand>
</feature>
<evidence type="ECO:0000256" key="1">
    <source>
        <dbReference type="HAMAP-Rule" id="MF_01270"/>
    </source>
</evidence>
<dbReference type="NCBIfam" id="NF007139">
    <property type="entry name" value="PRK09585.1-3"/>
    <property type="match status" value="1"/>
</dbReference>
<dbReference type="PANTHER" id="PTHR30605:SF0">
    <property type="entry name" value="ANHYDRO-N-ACETYLMURAMIC ACID KINASE"/>
    <property type="match status" value="1"/>
</dbReference>
<dbReference type="SUPFAM" id="SSF53067">
    <property type="entry name" value="Actin-like ATPase domain"/>
    <property type="match status" value="1"/>
</dbReference>
<organism evidence="2 3">
    <name type="scientific">Halopseudomonas phragmitis</name>
    <dbReference type="NCBI Taxonomy" id="1931241"/>
    <lineage>
        <taxon>Bacteria</taxon>
        <taxon>Pseudomonadati</taxon>
        <taxon>Pseudomonadota</taxon>
        <taxon>Gammaproteobacteria</taxon>
        <taxon>Pseudomonadales</taxon>
        <taxon>Pseudomonadaceae</taxon>
        <taxon>Halopseudomonas</taxon>
    </lineage>
</organism>
<keyword evidence="1" id="KW-0808">Transferase</keyword>
<sequence>MTNLYVGIMSGTSLDGIDIALTRFNAGRQAELVDALCLPFPVQLREELLSLCQPGDDELRRAGLAGQAWARLAADGVLRLLRRNQLAADQIEAIGSHGQTLRHHPELGFSWQVGAPALLAELSGIRVISDFRSRDLAAGGEGAPLVPAFHDWLLRDNEACRTLVNIGGFANLTVMRPGEPAVGFDSGPGNVLLDDWINLHLGKSFDSNGDWARSGQIQAELLRSMLDDPYFHRQGPKSTGREYFHRTWLNARLKQLDLAPEPQDVQATLLELTAQSIAHAVRTHAADSEGVFICGGGANNTRLLERLQNLLPSITVSTTASLGVHPDWMEAIAFAWLAWRCQQGLPGNLPDVTGAKGARVLGAIYPA</sequence>
<dbReference type="CDD" id="cd24050">
    <property type="entry name" value="ASKHA_NBD_ANMK"/>
    <property type="match status" value="1"/>
</dbReference>
<dbReference type="UniPathway" id="UPA00343"/>
<dbReference type="HAMAP" id="MF_01270">
    <property type="entry name" value="AnhMurNAc_kinase"/>
    <property type="match status" value="1"/>
</dbReference>